<dbReference type="InterPro" id="IPR003265">
    <property type="entry name" value="HhH-GPD_domain"/>
</dbReference>
<dbReference type="GO" id="GO:0006284">
    <property type="term" value="P:base-excision repair"/>
    <property type="evidence" value="ECO:0007669"/>
    <property type="project" value="UniProtKB-UniRule"/>
</dbReference>
<comment type="caution">
    <text evidence="16">The sequence shown here is derived from an EMBL/GenBank/DDBJ whole genome shotgun (WGS) entry which is preliminary data.</text>
</comment>
<evidence type="ECO:0000259" key="15">
    <source>
        <dbReference type="SMART" id="SM00478"/>
    </source>
</evidence>
<keyword evidence="7" id="KW-0479">Metal-binding</keyword>
<dbReference type="PANTHER" id="PTHR42944:SF1">
    <property type="entry name" value="ADENINE DNA GLYCOSYLASE"/>
    <property type="match status" value="1"/>
</dbReference>
<gene>
    <name evidence="16" type="ORF">DES40_0285</name>
</gene>
<comment type="similarity">
    <text evidence="3 14">Belongs to the Nth/MutY family.</text>
</comment>
<dbReference type="FunCoup" id="A0A420WJ07">
    <property type="interactions" value="350"/>
</dbReference>
<dbReference type="RefSeq" id="WP_170144832.1">
    <property type="nucleotide sequence ID" value="NZ_RBII01000001.1"/>
</dbReference>
<comment type="cofactor">
    <cofactor evidence="14">
        <name>[4Fe-4S] cluster</name>
        <dbReference type="ChEBI" id="CHEBI:49883"/>
    </cofactor>
    <text evidence="14">Binds 1 [4Fe-4S] cluster.</text>
</comment>
<keyword evidence="13 14" id="KW-0326">Glycosidase</keyword>
<dbReference type="GO" id="GO:0000701">
    <property type="term" value="F:purine-specific mismatch base pair DNA N-glycosylase activity"/>
    <property type="evidence" value="ECO:0007669"/>
    <property type="project" value="UniProtKB-EC"/>
</dbReference>
<dbReference type="InterPro" id="IPR005760">
    <property type="entry name" value="A/G_AdeGlyc_MutY"/>
</dbReference>
<evidence type="ECO:0000256" key="9">
    <source>
        <dbReference type="ARBA" id="ARBA00022801"/>
    </source>
</evidence>
<dbReference type="GO" id="GO:0035485">
    <property type="term" value="F:adenine/guanine mispair binding"/>
    <property type="evidence" value="ECO:0007669"/>
    <property type="project" value="TreeGrafter"/>
</dbReference>
<dbReference type="Gene3D" id="3.90.79.10">
    <property type="entry name" value="Nucleoside Triphosphate Pyrophosphohydrolase"/>
    <property type="match status" value="1"/>
</dbReference>
<dbReference type="InterPro" id="IPR011257">
    <property type="entry name" value="DNA_glycosylase"/>
</dbReference>
<name>A0A420WJ07_9PROT</name>
<protein>
    <recommendedName>
        <fullName evidence="5 14">Adenine DNA glycosylase</fullName>
        <ecNumber evidence="4 14">3.2.2.31</ecNumber>
    </recommendedName>
</protein>
<dbReference type="EC" id="3.2.2.31" evidence="4 14"/>
<evidence type="ECO:0000256" key="8">
    <source>
        <dbReference type="ARBA" id="ARBA00022763"/>
    </source>
</evidence>
<dbReference type="InParanoid" id="A0A420WJ07"/>
<comment type="catalytic activity">
    <reaction evidence="1 14">
        <text>Hydrolyzes free adenine bases from 7,8-dihydro-8-oxoguanine:adenine mismatched double-stranded DNA, leaving an apurinic site.</text>
        <dbReference type="EC" id="3.2.2.31"/>
    </reaction>
</comment>
<reference evidence="16 17" key="1">
    <citation type="submission" date="2018-10" db="EMBL/GenBank/DDBJ databases">
        <title>Genomic Encyclopedia of Type Strains, Phase IV (KMG-IV): sequencing the most valuable type-strain genomes for metagenomic binning, comparative biology and taxonomic classification.</title>
        <authorList>
            <person name="Goeker M."/>
        </authorList>
    </citation>
    <scope>NUCLEOTIDE SEQUENCE [LARGE SCALE GENOMIC DNA]</scope>
    <source>
        <strain evidence="16 17">DSM 22008</strain>
    </source>
</reference>
<evidence type="ECO:0000256" key="13">
    <source>
        <dbReference type="ARBA" id="ARBA00023295"/>
    </source>
</evidence>
<dbReference type="NCBIfam" id="TIGR01084">
    <property type="entry name" value="mutY"/>
    <property type="match status" value="1"/>
</dbReference>
<dbReference type="GO" id="GO:0006298">
    <property type="term" value="P:mismatch repair"/>
    <property type="evidence" value="ECO:0007669"/>
    <property type="project" value="TreeGrafter"/>
</dbReference>
<dbReference type="Pfam" id="PF00730">
    <property type="entry name" value="HhH-GPD"/>
    <property type="match status" value="1"/>
</dbReference>
<dbReference type="Pfam" id="PF14815">
    <property type="entry name" value="NUDIX_4"/>
    <property type="match status" value="1"/>
</dbReference>
<evidence type="ECO:0000256" key="11">
    <source>
        <dbReference type="ARBA" id="ARBA00023014"/>
    </source>
</evidence>
<dbReference type="SMART" id="SM00525">
    <property type="entry name" value="FES"/>
    <property type="match status" value="1"/>
</dbReference>
<keyword evidence="9" id="KW-0378">Hydrolase</keyword>
<organism evidence="16 17">
    <name type="scientific">Litorimonas taeanensis</name>
    <dbReference type="NCBI Taxonomy" id="568099"/>
    <lineage>
        <taxon>Bacteria</taxon>
        <taxon>Pseudomonadati</taxon>
        <taxon>Pseudomonadota</taxon>
        <taxon>Alphaproteobacteria</taxon>
        <taxon>Maricaulales</taxon>
        <taxon>Robiginitomaculaceae</taxon>
    </lineage>
</organism>
<evidence type="ECO:0000313" key="16">
    <source>
        <dbReference type="EMBL" id="RKQ70978.1"/>
    </source>
</evidence>
<dbReference type="GO" id="GO:0034039">
    <property type="term" value="F:8-oxo-7,8-dihydroguanine DNA N-glycosylase activity"/>
    <property type="evidence" value="ECO:0007669"/>
    <property type="project" value="TreeGrafter"/>
</dbReference>
<dbReference type="InterPro" id="IPR000445">
    <property type="entry name" value="HhH_motif"/>
</dbReference>
<evidence type="ECO:0000256" key="5">
    <source>
        <dbReference type="ARBA" id="ARBA00022023"/>
    </source>
</evidence>
<keyword evidence="6" id="KW-0004">4Fe-4S</keyword>
<dbReference type="Pfam" id="PF10576">
    <property type="entry name" value="EndIII_4Fe-2S"/>
    <property type="match status" value="1"/>
</dbReference>
<keyword evidence="11" id="KW-0411">Iron-sulfur</keyword>
<comment type="function">
    <text evidence="2">Adenine glycosylase active on G-A mispairs. MutY also corrects error-prone DNA synthesis past GO lesions which are due to the oxidatively damaged form of guanine: 7,8-dihydro-8-oxoguanine (8-oxo-dGTP).</text>
</comment>
<dbReference type="InterPro" id="IPR023170">
    <property type="entry name" value="HhH_base_excis_C"/>
</dbReference>
<dbReference type="InterPro" id="IPR044298">
    <property type="entry name" value="MIG/MutY"/>
</dbReference>
<proteinExistence type="inferred from homology"/>
<evidence type="ECO:0000256" key="14">
    <source>
        <dbReference type="RuleBase" id="RU365096"/>
    </source>
</evidence>
<keyword evidence="12" id="KW-0234">DNA repair</keyword>
<dbReference type="InterPro" id="IPR015797">
    <property type="entry name" value="NUDIX_hydrolase-like_dom_sf"/>
</dbReference>
<dbReference type="SUPFAM" id="SSF48150">
    <property type="entry name" value="DNA-glycosylase"/>
    <property type="match status" value="1"/>
</dbReference>
<sequence>MINSKKDTKPNLESNYDEMRARLLHWYDSEGRTLPWRIRPEDRAAGKNADPYAIWLSEIMLQQTTVAHGTPYWHKFLNEFPTVTDLANAERETVLSLWAGLGYYARARNLHKCAVIIRDDYNGQFPNSEAELLKLPGIGAYTAATMAAICFDEATNIVDGNVERVISRIFTIEEPLPKGRKDIRKMAGALASPQRTGDYGQALMDLGAMICTPRSPNCSKCVWQDYCSAFAAKTQLEYPKKAPKKSLPIRYGVVFIAIRGEAVLLETRPDNGLLGGMLGLPGTDWAEGGFPTDPMNHAPFKGDWQAVNGEVRHVFTHFDLRLAVYRAVFDEKDISIGHNGLWADSSQRKGLPTVFKKALKAI</sequence>
<dbReference type="Gene3D" id="1.10.1670.10">
    <property type="entry name" value="Helix-hairpin-Helix base-excision DNA repair enzymes (C-terminal)"/>
    <property type="match status" value="1"/>
</dbReference>
<feature type="domain" description="HhH-GPD" evidence="15">
    <location>
        <begin position="60"/>
        <end position="209"/>
    </location>
</feature>
<evidence type="ECO:0000256" key="6">
    <source>
        <dbReference type="ARBA" id="ARBA00022485"/>
    </source>
</evidence>
<dbReference type="GO" id="GO:0051539">
    <property type="term" value="F:4 iron, 4 sulfur cluster binding"/>
    <property type="evidence" value="ECO:0007669"/>
    <property type="project" value="UniProtKB-UniRule"/>
</dbReference>
<dbReference type="SMART" id="SM00478">
    <property type="entry name" value="ENDO3c"/>
    <property type="match status" value="1"/>
</dbReference>
<dbReference type="CDD" id="cd03431">
    <property type="entry name" value="NUDIX_DNA_Glycosylase_C-MutY"/>
    <property type="match status" value="1"/>
</dbReference>
<dbReference type="Pfam" id="PF00633">
    <property type="entry name" value="HHH"/>
    <property type="match status" value="1"/>
</dbReference>
<dbReference type="InterPro" id="IPR029119">
    <property type="entry name" value="MutY_C"/>
</dbReference>
<keyword evidence="10 14" id="KW-0408">Iron</keyword>
<keyword evidence="8 14" id="KW-0227">DNA damage</keyword>
<dbReference type="Gene3D" id="1.10.340.30">
    <property type="entry name" value="Hypothetical protein, domain 2"/>
    <property type="match status" value="1"/>
</dbReference>
<evidence type="ECO:0000256" key="7">
    <source>
        <dbReference type="ARBA" id="ARBA00022723"/>
    </source>
</evidence>
<dbReference type="AlphaFoldDB" id="A0A420WJ07"/>
<dbReference type="SUPFAM" id="SSF55811">
    <property type="entry name" value="Nudix"/>
    <property type="match status" value="1"/>
</dbReference>
<dbReference type="FunFam" id="1.10.340.30:FF:000002">
    <property type="entry name" value="Adenine DNA glycosylase"/>
    <property type="match status" value="1"/>
</dbReference>
<keyword evidence="17" id="KW-1185">Reference proteome</keyword>
<evidence type="ECO:0000256" key="4">
    <source>
        <dbReference type="ARBA" id="ARBA00012045"/>
    </source>
</evidence>
<dbReference type="CDD" id="cd00056">
    <property type="entry name" value="ENDO3c"/>
    <property type="match status" value="1"/>
</dbReference>
<dbReference type="Proteomes" id="UP000282211">
    <property type="component" value="Unassembled WGS sequence"/>
</dbReference>
<evidence type="ECO:0000256" key="3">
    <source>
        <dbReference type="ARBA" id="ARBA00008343"/>
    </source>
</evidence>
<dbReference type="EMBL" id="RBII01000001">
    <property type="protein sequence ID" value="RKQ70978.1"/>
    <property type="molecule type" value="Genomic_DNA"/>
</dbReference>
<dbReference type="InterPro" id="IPR003651">
    <property type="entry name" value="Endonuclease3_FeS-loop_motif"/>
</dbReference>
<dbReference type="PANTHER" id="PTHR42944">
    <property type="entry name" value="ADENINE DNA GLYCOSYLASE"/>
    <property type="match status" value="1"/>
</dbReference>
<dbReference type="GO" id="GO:0032357">
    <property type="term" value="F:oxidized purine DNA binding"/>
    <property type="evidence" value="ECO:0007669"/>
    <property type="project" value="TreeGrafter"/>
</dbReference>
<evidence type="ECO:0000256" key="2">
    <source>
        <dbReference type="ARBA" id="ARBA00002933"/>
    </source>
</evidence>
<evidence type="ECO:0000256" key="12">
    <source>
        <dbReference type="ARBA" id="ARBA00023204"/>
    </source>
</evidence>
<accession>A0A420WJ07</accession>
<evidence type="ECO:0000256" key="10">
    <source>
        <dbReference type="ARBA" id="ARBA00023004"/>
    </source>
</evidence>
<evidence type="ECO:0000256" key="1">
    <source>
        <dbReference type="ARBA" id="ARBA00000843"/>
    </source>
</evidence>
<evidence type="ECO:0000313" key="17">
    <source>
        <dbReference type="Proteomes" id="UP000282211"/>
    </source>
</evidence>
<dbReference type="GO" id="GO:0046872">
    <property type="term" value="F:metal ion binding"/>
    <property type="evidence" value="ECO:0007669"/>
    <property type="project" value="UniProtKB-UniRule"/>
</dbReference>